<dbReference type="Gene3D" id="3.60.60.10">
    <property type="entry name" value="Penicillin V Acylase, Chain A"/>
    <property type="match status" value="1"/>
</dbReference>
<evidence type="ECO:0000256" key="6">
    <source>
        <dbReference type="RuleBase" id="RU364089"/>
    </source>
</evidence>
<evidence type="ECO:0000313" key="7">
    <source>
        <dbReference type="EMBL" id="KRL87721.1"/>
    </source>
</evidence>
<keyword evidence="5 6" id="KW-0224">Dipeptidase</keyword>
<gene>
    <name evidence="7" type="ORF">FC43_GL000821</name>
</gene>
<evidence type="ECO:0000256" key="1">
    <source>
        <dbReference type="ARBA" id="ARBA00001670"/>
    </source>
</evidence>
<proteinExistence type="inferred from homology"/>
<dbReference type="Proteomes" id="UP000050816">
    <property type="component" value="Unassembled WGS sequence"/>
</dbReference>
<name>A0A0R1U340_9LACO</name>
<reference evidence="7 8" key="1">
    <citation type="journal article" date="2015" name="Genome Announc.">
        <title>Expanding the biotechnology potential of lactobacilli through comparative genomics of 213 strains and associated genera.</title>
        <authorList>
            <person name="Sun Z."/>
            <person name="Harris H.M."/>
            <person name="McCann A."/>
            <person name="Guo C."/>
            <person name="Argimon S."/>
            <person name="Zhang W."/>
            <person name="Yang X."/>
            <person name="Jeffery I.B."/>
            <person name="Cooney J.C."/>
            <person name="Kagawa T.F."/>
            <person name="Liu W."/>
            <person name="Song Y."/>
            <person name="Salvetti E."/>
            <person name="Wrobel A."/>
            <person name="Rasinkangas P."/>
            <person name="Parkhill J."/>
            <person name="Rea M.C."/>
            <person name="O'Sullivan O."/>
            <person name="Ritari J."/>
            <person name="Douillard F.P."/>
            <person name="Paul Ross R."/>
            <person name="Yang R."/>
            <person name="Briner A.E."/>
            <person name="Felis G.E."/>
            <person name="de Vos W.M."/>
            <person name="Barrangou R."/>
            <person name="Klaenhammer T.R."/>
            <person name="Caufield P.W."/>
            <person name="Cui Y."/>
            <person name="Zhang H."/>
            <person name="O'Toole P.W."/>
        </authorList>
    </citation>
    <scope>NUCLEOTIDE SEQUENCE [LARGE SCALE GENOMIC DNA]</scope>
    <source>
        <strain evidence="7 8">DSM 15946</strain>
    </source>
</reference>
<keyword evidence="3 6" id="KW-0645">Protease</keyword>
<comment type="similarity">
    <text evidence="2 6">Belongs to the peptidase C69 family.</text>
</comment>
<dbReference type="NCBIfam" id="NF033678">
    <property type="entry name" value="C69_fam_dipept"/>
    <property type="match status" value="1"/>
</dbReference>
<sequence>MIKKLSACTSILIGKAASIDGTIMIGRNEDAKAAWPKRFVVHPRGSVGRRFTSKDTGLVLDLPKDSFKYTATPEWTDRYGLFEEAGINEYHVAMSATESAYTNERVLGFDPLVENGLNEEAMVTVVLPFVKSAKEGVKRLGNLIAKYGTGETNGVLFADDDEAWYFESGAGHYWVAQRIPDDAYAVVGNQLAIEEIDFDNQANFLYHPQIREFVADHHLNPAASGFNFRQIFGTQTRSDAIYSTPRVWYGHQMFSPKAAALETPESQALPFIMKPERKLSIFDAQDYLASHYQGTPYDPIGALGTEEEKHRYRPISLAKTQESHVLQMNRPEGNDIHWLAMGVANQSTFVPFFADITEVPAAYKRGKLPAQLNAAYWIFKHASVLVDSHLHDFLPLLRDVQKEQRIKATEMVEKTDQALALLDPSKRAAYLTRQSTNFAIDVLNAYKQLSLDLIVKMTDYSALNFNTDENL</sequence>
<dbReference type="InterPro" id="IPR005322">
    <property type="entry name" value="Peptidase_C69"/>
</dbReference>
<evidence type="ECO:0000313" key="8">
    <source>
        <dbReference type="Proteomes" id="UP000050816"/>
    </source>
</evidence>
<dbReference type="GO" id="GO:0070004">
    <property type="term" value="F:cysteine-type exopeptidase activity"/>
    <property type="evidence" value="ECO:0007669"/>
    <property type="project" value="InterPro"/>
</dbReference>
<dbReference type="PANTHER" id="PTHR12994">
    <property type="entry name" value="SECERNIN"/>
    <property type="match status" value="1"/>
</dbReference>
<dbReference type="EC" id="3.4.-.-" evidence="6"/>
<dbReference type="Pfam" id="PF03577">
    <property type="entry name" value="Peptidase_C69"/>
    <property type="match status" value="1"/>
</dbReference>
<comment type="caution">
    <text evidence="7">The sequence shown here is derived from an EMBL/GenBank/DDBJ whole genome shotgun (WGS) entry which is preliminary data.</text>
</comment>
<evidence type="ECO:0000256" key="5">
    <source>
        <dbReference type="ARBA" id="ARBA00022997"/>
    </source>
</evidence>
<organism evidence="7 8">
    <name type="scientific">Limosilactobacillus ingluviei DSM 15946</name>
    <dbReference type="NCBI Taxonomy" id="1423760"/>
    <lineage>
        <taxon>Bacteria</taxon>
        <taxon>Bacillati</taxon>
        <taxon>Bacillota</taxon>
        <taxon>Bacilli</taxon>
        <taxon>Lactobacillales</taxon>
        <taxon>Lactobacillaceae</taxon>
        <taxon>Limosilactobacillus</taxon>
    </lineage>
</organism>
<dbReference type="RefSeq" id="WP_056955506.1">
    <property type="nucleotide sequence ID" value="NZ_AZFK01000087.1"/>
</dbReference>
<dbReference type="AlphaFoldDB" id="A0A0R1U340"/>
<dbReference type="PANTHER" id="PTHR12994:SF17">
    <property type="entry name" value="LD30995P"/>
    <property type="match status" value="1"/>
</dbReference>
<dbReference type="GO" id="GO:0016805">
    <property type="term" value="F:dipeptidase activity"/>
    <property type="evidence" value="ECO:0007669"/>
    <property type="project" value="UniProtKB-KW"/>
</dbReference>
<protein>
    <recommendedName>
        <fullName evidence="6">Dipeptidase</fullName>
        <ecNumber evidence="6">3.4.-.-</ecNumber>
    </recommendedName>
</protein>
<accession>A0A0R1U340</accession>
<comment type="catalytic activity">
    <reaction evidence="1">
        <text>an L-aminoacyl-L-amino acid + H2O = 2 an L-alpha-amino acid</text>
        <dbReference type="Rhea" id="RHEA:48940"/>
        <dbReference type="ChEBI" id="CHEBI:15377"/>
        <dbReference type="ChEBI" id="CHEBI:59869"/>
        <dbReference type="ChEBI" id="CHEBI:77460"/>
        <dbReference type="EC" id="3.4.13.19"/>
    </reaction>
</comment>
<dbReference type="GO" id="GO:0006508">
    <property type="term" value="P:proteolysis"/>
    <property type="evidence" value="ECO:0007669"/>
    <property type="project" value="UniProtKB-KW"/>
</dbReference>
<dbReference type="PATRIC" id="fig|1423760.3.peg.844"/>
<evidence type="ECO:0000256" key="3">
    <source>
        <dbReference type="ARBA" id="ARBA00022670"/>
    </source>
</evidence>
<keyword evidence="4 6" id="KW-0378">Hydrolase</keyword>
<dbReference type="EMBL" id="AZFK01000087">
    <property type="protein sequence ID" value="KRL87721.1"/>
    <property type="molecule type" value="Genomic_DNA"/>
</dbReference>
<evidence type="ECO:0000256" key="2">
    <source>
        <dbReference type="ARBA" id="ARBA00007225"/>
    </source>
</evidence>
<evidence type="ECO:0000256" key="4">
    <source>
        <dbReference type="ARBA" id="ARBA00022801"/>
    </source>
</evidence>
<dbReference type="InterPro" id="IPR047804">
    <property type="entry name" value="C69_dipept_A-like"/>
</dbReference>